<dbReference type="EMBL" id="BDGG01000003">
    <property type="protein sequence ID" value="GAU95317.1"/>
    <property type="molecule type" value="Genomic_DNA"/>
</dbReference>
<evidence type="ECO:0000313" key="3">
    <source>
        <dbReference type="Proteomes" id="UP000186922"/>
    </source>
</evidence>
<keyword evidence="3" id="KW-1185">Reference proteome</keyword>
<organism evidence="2 3">
    <name type="scientific">Ramazzottius varieornatus</name>
    <name type="common">Water bear</name>
    <name type="synonym">Tardigrade</name>
    <dbReference type="NCBI Taxonomy" id="947166"/>
    <lineage>
        <taxon>Eukaryota</taxon>
        <taxon>Metazoa</taxon>
        <taxon>Ecdysozoa</taxon>
        <taxon>Tardigrada</taxon>
        <taxon>Eutardigrada</taxon>
        <taxon>Parachela</taxon>
        <taxon>Hypsibioidea</taxon>
        <taxon>Ramazzottiidae</taxon>
        <taxon>Ramazzottius</taxon>
    </lineage>
</organism>
<feature type="compositionally biased region" description="Polar residues" evidence="1">
    <location>
        <begin position="313"/>
        <end position="327"/>
    </location>
</feature>
<dbReference type="Proteomes" id="UP000186922">
    <property type="component" value="Unassembled WGS sequence"/>
</dbReference>
<protein>
    <submittedName>
        <fullName evidence="2">Uncharacterized protein</fullName>
    </submittedName>
</protein>
<feature type="region of interest" description="Disordered" evidence="1">
    <location>
        <begin position="308"/>
        <end position="328"/>
    </location>
</feature>
<proteinExistence type="predicted"/>
<comment type="caution">
    <text evidence="2">The sequence shown here is derived from an EMBL/GenBank/DDBJ whole genome shotgun (WGS) entry which is preliminary data.</text>
</comment>
<dbReference type="AlphaFoldDB" id="A0A1D1V6P0"/>
<evidence type="ECO:0000256" key="1">
    <source>
        <dbReference type="SAM" id="MobiDB-lite"/>
    </source>
</evidence>
<feature type="compositionally biased region" description="Acidic residues" evidence="1">
    <location>
        <begin position="222"/>
        <end position="246"/>
    </location>
</feature>
<accession>A0A1D1V6P0</accession>
<reference evidence="2 3" key="1">
    <citation type="journal article" date="2016" name="Nat. Commun.">
        <title>Extremotolerant tardigrade genome and improved radiotolerance of human cultured cells by tardigrade-unique protein.</title>
        <authorList>
            <person name="Hashimoto T."/>
            <person name="Horikawa D.D."/>
            <person name="Saito Y."/>
            <person name="Kuwahara H."/>
            <person name="Kozuka-Hata H."/>
            <person name="Shin-I T."/>
            <person name="Minakuchi Y."/>
            <person name="Ohishi K."/>
            <person name="Motoyama A."/>
            <person name="Aizu T."/>
            <person name="Enomoto A."/>
            <person name="Kondo K."/>
            <person name="Tanaka S."/>
            <person name="Hara Y."/>
            <person name="Koshikawa S."/>
            <person name="Sagara H."/>
            <person name="Miura T."/>
            <person name="Yokobori S."/>
            <person name="Miyagawa K."/>
            <person name="Suzuki Y."/>
            <person name="Kubo T."/>
            <person name="Oyama M."/>
            <person name="Kohara Y."/>
            <person name="Fujiyama A."/>
            <person name="Arakawa K."/>
            <person name="Katayama T."/>
            <person name="Toyoda A."/>
            <person name="Kunieda T."/>
        </authorList>
    </citation>
    <scope>NUCLEOTIDE SEQUENCE [LARGE SCALE GENOMIC DNA]</scope>
    <source>
        <strain evidence="2 3">YOKOZUNA-1</strain>
    </source>
</reference>
<gene>
    <name evidence="2" type="primary">RvY_06953-1</name>
    <name evidence="2" type="synonym">RvY_06953.1</name>
    <name evidence="2" type="ORF">RvY_06953</name>
</gene>
<sequence length="422" mass="46206">MDGEHGVDEHCAESVYSSPLSLDFRRLCLILDPTESKTPSSWHNIVDRKARTVTFLQADFDLTKPFVSRCVRLSCNTSAGHHEMLEPIVLLDDQEQPTSFVRSILGRSHIDSVEELTTLLKAVETVDVFSGTDEIVRNAVDDFDASCRLQLDPAVRKLFAALDKDKYPSKNPSTVKHSTNTDYMNYLSPRKKTSRRAREWACAQQVDEPETPAQPSPAISEEPADVEPVSEEPEIYTINESDDDDWLPPGKRKSDGSAVMRGSPLAARLSRNISGYQEKKLPALLPKRNPNLPTGRFDKVGVPEQPSVRVSFPRTTPSPTQKPSSVPTKHVKYGISSVFASIRMRHTFSNVVADKLVGKSNSPEDSARLNQALRGPIASSIQSIPKPHKVPVGTSVTVSVTDILAQMPSVATVAGTGAGIAS</sequence>
<feature type="region of interest" description="Disordered" evidence="1">
    <location>
        <begin position="168"/>
        <end position="262"/>
    </location>
</feature>
<evidence type="ECO:0000313" key="2">
    <source>
        <dbReference type="EMBL" id="GAU95317.1"/>
    </source>
</evidence>
<feature type="compositionally biased region" description="Polar residues" evidence="1">
    <location>
        <begin position="170"/>
        <end position="183"/>
    </location>
</feature>
<name>A0A1D1V6P0_RAMVA</name>